<accession>A0A5Q2RCC7</accession>
<evidence type="ECO:0000256" key="1">
    <source>
        <dbReference type="SAM" id="SignalP"/>
    </source>
</evidence>
<proteinExistence type="predicted"/>
<feature type="signal peptide" evidence="1">
    <location>
        <begin position="1"/>
        <end position="20"/>
    </location>
</feature>
<dbReference type="PANTHER" id="PTHR31528:SF3">
    <property type="entry name" value="THIAMINE BIOSYNTHESIS PROTEIN HI_0357-RELATED"/>
    <property type="match status" value="1"/>
</dbReference>
<dbReference type="AlphaFoldDB" id="A0A5Q2RCC7"/>
<dbReference type="GO" id="GO:0016740">
    <property type="term" value="F:transferase activity"/>
    <property type="evidence" value="ECO:0007669"/>
    <property type="project" value="UniProtKB-KW"/>
</dbReference>
<dbReference type="SUPFAM" id="SSF53850">
    <property type="entry name" value="Periplasmic binding protein-like II"/>
    <property type="match status" value="1"/>
</dbReference>
<sequence length="371" mass="39562">MIRTWRRTAALLAAPLLLLAACGDDGDDASPGTTAGEETAPLLERVDPDRCEANRAAGTITFATGFDFGAAASILDVVAAEAEGYYDDLCLDVELQPGFSVQNLASLSAGQVQLAGVGSFSEAAKGVAEGAEITTVIVYGKTPVEQLIVEADSDITELADLTSAPMGVKGGIPYSIRAMIAAAGVDESEITQIDVDFNPVLLFETEIESLPVYKSNEPRQLDEQGYEYRVFDPSDYDVAGSFGVIAANTGFAEEHPTAVEDFVRATLRGFQFGIDDPEGAVAASLERSDPDLFFSQESELFRWETERDLVLASTPEDEPIGNMSLERLSAEVENLERLGVIEPGSVDVAAAFDNSFIEAVHDGTELVWPGE</sequence>
<keyword evidence="3" id="KW-0808">Transferase</keyword>
<organism evidence="3 4">
    <name type="scientific">Actinomarinicola tropica</name>
    <dbReference type="NCBI Taxonomy" id="2789776"/>
    <lineage>
        <taxon>Bacteria</taxon>
        <taxon>Bacillati</taxon>
        <taxon>Actinomycetota</taxon>
        <taxon>Acidimicrobiia</taxon>
        <taxon>Acidimicrobiales</taxon>
        <taxon>Iamiaceae</taxon>
        <taxon>Actinomarinicola</taxon>
    </lineage>
</organism>
<dbReference type="Pfam" id="PF09084">
    <property type="entry name" value="NMT1"/>
    <property type="match status" value="1"/>
</dbReference>
<dbReference type="KEGG" id="atq:GH723_04925"/>
<keyword evidence="1" id="KW-0732">Signal</keyword>
<evidence type="ECO:0000313" key="3">
    <source>
        <dbReference type="EMBL" id="QGG94498.1"/>
    </source>
</evidence>
<reference evidence="3 4" key="1">
    <citation type="submission" date="2019-11" db="EMBL/GenBank/DDBJ databases">
        <authorList>
            <person name="He Y."/>
        </authorList>
    </citation>
    <scope>NUCLEOTIDE SEQUENCE [LARGE SCALE GENOMIC DNA]</scope>
    <source>
        <strain evidence="3 4">SCSIO 58843</strain>
    </source>
</reference>
<dbReference type="Proteomes" id="UP000334019">
    <property type="component" value="Chromosome"/>
</dbReference>
<gene>
    <name evidence="3" type="ORF">GH723_04925</name>
</gene>
<feature type="domain" description="SsuA/THI5-like" evidence="2">
    <location>
        <begin position="77"/>
        <end position="280"/>
    </location>
</feature>
<name>A0A5Q2RCC7_9ACTN</name>
<dbReference type="GO" id="GO:0009228">
    <property type="term" value="P:thiamine biosynthetic process"/>
    <property type="evidence" value="ECO:0007669"/>
    <property type="project" value="InterPro"/>
</dbReference>
<dbReference type="PANTHER" id="PTHR31528">
    <property type="entry name" value="4-AMINO-5-HYDROXYMETHYL-2-METHYLPYRIMIDINE PHOSPHATE SYNTHASE THI11-RELATED"/>
    <property type="match status" value="1"/>
</dbReference>
<evidence type="ECO:0000259" key="2">
    <source>
        <dbReference type="Pfam" id="PF09084"/>
    </source>
</evidence>
<dbReference type="InterPro" id="IPR027939">
    <property type="entry name" value="NMT1/THI5"/>
</dbReference>
<protein>
    <submittedName>
        <fullName evidence="3">Myristoyl transferase</fullName>
    </submittedName>
</protein>
<dbReference type="InterPro" id="IPR015168">
    <property type="entry name" value="SsuA/THI5"/>
</dbReference>
<dbReference type="Gene3D" id="3.40.190.10">
    <property type="entry name" value="Periplasmic binding protein-like II"/>
    <property type="match status" value="2"/>
</dbReference>
<dbReference type="RefSeq" id="WP_153758604.1">
    <property type="nucleotide sequence ID" value="NZ_CP045851.1"/>
</dbReference>
<evidence type="ECO:0000313" key="4">
    <source>
        <dbReference type="Proteomes" id="UP000334019"/>
    </source>
</evidence>
<keyword evidence="4" id="KW-1185">Reference proteome</keyword>
<feature type="chain" id="PRO_5038416359" evidence="1">
    <location>
        <begin position="21"/>
        <end position="371"/>
    </location>
</feature>
<dbReference type="PROSITE" id="PS51257">
    <property type="entry name" value="PROKAR_LIPOPROTEIN"/>
    <property type="match status" value="1"/>
</dbReference>
<dbReference type="EMBL" id="CP045851">
    <property type="protein sequence ID" value="QGG94498.1"/>
    <property type="molecule type" value="Genomic_DNA"/>
</dbReference>